<feature type="transmembrane region" description="Helical" evidence="1">
    <location>
        <begin position="391"/>
        <end position="409"/>
    </location>
</feature>
<dbReference type="EMBL" id="LNYS01000008">
    <property type="protein sequence ID" value="KTD50245.1"/>
    <property type="molecule type" value="Genomic_DNA"/>
</dbReference>
<keyword evidence="4" id="KW-1185">Reference proteome</keyword>
<evidence type="ECO:0000256" key="1">
    <source>
        <dbReference type="SAM" id="Phobius"/>
    </source>
</evidence>
<protein>
    <recommendedName>
        <fullName evidence="2">Type VI secretion system component TssM1 N-terminal domain-containing protein</fullName>
    </recommendedName>
</protein>
<proteinExistence type="predicted"/>
<organism evidence="3 4">
    <name type="scientific">Legionella quinlivanii</name>
    <dbReference type="NCBI Taxonomy" id="45073"/>
    <lineage>
        <taxon>Bacteria</taxon>
        <taxon>Pseudomonadati</taxon>
        <taxon>Pseudomonadota</taxon>
        <taxon>Gammaproteobacteria</taxon>
        <taxon>Legionellales</taxon>
        <taxon>Legionellaceae</taxon>
        <taxon>Legionella</taxon>
    </lineage>
</organism>
<evidence type="ECO:0000259" key="2">
    <source>
        <dbReference type="Pfam" id="PF14331"/>
    </source>
</evidence>
<dbReference type="RefSeq" id="WP_083499218.1">
    <property type="nucleotide sequence ID" value="NZ_CAAAIK010000001.1"/>
</dbReference>
<reference evidence="3 4" key="1">
    <citation type="submission" date="2015-11" db="EMBL/GenBank/DDBJ databases">
        <title>Genomic analysis of 38 Legionella species identifies large and diverse effector repertoires.</title>
        <authorList>
            <person name="Burstein D."/>
            <person name="Amaro F."/>
            <person name="Zusman T."/>
            <person name="Lifshitz Z."/>
            <person name="Cohen O."/>
            <person name="Gilbert J.A."/>
            <person name="Pupko T."/>
            <person name="Shuman H.A."/>
            <person name="Segal G."/>
        </authorList>
    </citation>
    <scope>NUCLEOTIDE SEQUENCE [LARGE SCALE GENOMIC DNA]</scope>
    <source>
        <strain evidence="3 4">CDC#1442-AUS-E</strain>
    </source>
</reference>
<keyword evidence="1" id="KW-0812">Transmembrane</keyword>
<keyword evidence="1" id="KW-1133">Transmembrane helix</keyword>
<dbReference type="PATRIC" id="fig|45073.5.peg.1659"/>
<keyword evidence="1" id="KW-0472">Membrane</keyword>
<dbReference type="OrthoDB" id="9758229at2"/>
<feature type="transmembrane region" description="Helical" evidence="1">
    <location>
        <begin position="32"/>
        <end position="56"/>
    </location>
</feature>
<dbReference type="AlphaFoldDB" id="A0A0W0Y0B3"/>
<feature type="transmembrane region" description="Helical" evidence="1">
    <location>
        <begin position="7"/>
        <end position="26"/>
    </location>
</feature>
<dbReference type="PANTHER" id="PTHR36153:SF1">
    <property type="entry name" value="TYPE VI SECRETION SYSTEM COMPONENT TSSM1"/>
    <property type="match status" value="1"/>
</dbReference>
<dbReference type="STRING" id="45073.Lqui_1570"/>
<name>A0A0W0Y0B3_9GAMM</name>
<accession>A0A0W0Y0B3</accession>
<gene>
    <name evidence="3" type="ORF">Lqui_1570</name>
</gene>
<evidence type="ECO:0000313" key="4">
    <source>
        <dbReference type="Proteomes" id="UP000054618"/>
    </source>
</evidence>
<evidence type="ECO:0000313" key="3">
    <source>
        <dbReference type="EMBL" id="KTD50245.1"/>
    </source>
</evidence>
<dbReference type="InterPro" id="IPR025743">
    <property type="entry name" value="TssM1_N"/>
</dbReference>
<sequence length="1173" mass="135652">MRLIGQTIFWMVTLLVFGFLSTLLVVGHDLPIWMGPLIFIGISLLFYLLTSMSYGLEKWWRNRKNEKQKAIGEKVETGGLSLTLQNAVNYIHQNSVAGGVKRFWHMPWVLFFGSPKASQMNVFKLHTHFSVGDTDDIELQRNKAVVLEDYVIWYVDDTLLQTNTPRKIERQWQSFLETIRKGKKKQPAVQQIVVEIPASLLTGGNKGELSFYARSLRDRINQVSNITGYRQQILFIITECQHLEGFDSYVQIVPENMLNQAMGYVVDDPMRNSSSSKPIQYLSERAQDVIDIILFNREKQFDSKVYRFPLSIADLREQYTIFSEIFFSATSYSESPVLLGVYMTGTIVNKGIEDQAFAYDLIDKIQTRLMCPMMPLKNELARQQRREYVRLGLWYLLCFGLAGYLYYVYTQTSKRLLDLVQLLPAEEVYGTSLEANLVEFNEFHILMNAVDRFKNQWQIKILPYRGGLDRLYDFFGDLYVTQFKSHALDILDGKILNLLRQGDAVTDRQKAYLVQNMVTRVNAVQAKLGGSDRQALMSMPNPEIRYLGYSNISEDIQNAFGVLYKDYIYWNSNTEGLRLESIKLLRWLEDSRYLNSNLHWLVEWGNTRPGAYSIGLNDFWPGSISIREYDIQPAFTIQGDLAIQQLLEQIEYALPVYIDISRQESNFKVWYEENRVNKWEQFSFDFSKGQRTLAYQFEWDQTFDNMMTPNGVYFSLMDRINNEFSHKLSIKNPRWIEMIHQFAGLLNYQYESTEGVQLKELSNTLAKWGEVLNARPSQINQPVQTIKTTQTSQPVSSDASPDEIKAVSNKLSFDNQVDAAKAFLTYRGLLRRLYAKPFVQSVKAYASAKSLYESQSSLSRDTSNVIQAYQALLGIRRTLDHYDQLDETNAFWVLMRGPLDFYIDYTNRYASCYIQQKWLDEVYLRTATIEGEDLNDLLFGKAGVVYAFHEKYTKPFIKQVGNNFVPIYVLKHKFPLSVEYYQFLKSGLNLDTGDNSLVKIKKELDAKLPTDITIRAKPVNLQLGSTALPYKTVLNVKCNDDMVSLENFNYPSQRTIRKWTLESCGPVEIDIYFPAATLTIQYAGNDGFLRFLQDYSKGIVTYPVSLFPDQAKYLRANRINAIHVYYSLSGADDVTWQIGQYLAALKQIKVDKVKLDQVVKVPRVITDCWEQES</sequence>
<dbReference type="InterPro" id="IPR053156">
    <property type="entry name" value="T6SS_TssM-like"/>
</dbReference>
<feature type="domain" description="Type VI secretion system component TssM1 N-terminal" evidence="2">
    <location>
        <begin position="169"/>
        <end position="347"/>
    </location>
</feature>
<dbReference type="Proteomes" id="UP000054618">
    <property type="component" value="Unassembled WGS sequence"/>
</dbReference>
<comment type="caution">
    <text evidence="3">The sequence shown here is derived from an EMBL/GenBank/DDBJ whole genome shotgun (WGS) entry which is preliminary data.</text>
</comment>
<dbReference type="PANTHER" id="PTHR36153">
    <property type="entry name" value="INNER MEMBRANE PROTEIN-RELATED"/>
    <property type="match status" value="1"/>
</dbReference>
<dbReference type="Pfam" id="PF14331">
    <property type="entry name" value="IcmF-related_N"/>
    <property type="match status" value="1"/>
</dbReference>